<protein>
    <submittedName>
        <fullName evidence="2">Putative DNA-binding protein in cluster with Type I restriction-modification system</fullName>
    </submittedName>
</protein>
<keyword evidence="2" id="KW-0238">DNA-binding</keyword>
<dbReference type="PANTHER" id="PTHR35810">
    <property type="entry name" value="CYTOPLASMIC PROTEIN-RELATED"/>
    <property type="match status" value="1"/>
</dbReference>
<feature type="coiled-coil region" evidence="1">
    <location>
        <begin position="287"/>
        <end position="314"/>
    </location>
</feature>
<dbReference type="EMBL" id="FWFD01000008">
    <property type="protein sequence ID" value="SLM85394.1"/>
    <property type="molecule type" value="Genomic_DNA"/>
</dbReference>
<evidence type="ECO:0000313" key="3">
    <source>
        <dbReference type="Proteomes" id="UP000195918"/>
    </source>
</evidence>
<organism evidence="2 3">
    <name type="scientific">Vagococcus fluvialis bH819</name>
    <dbReference type="NCBI Taxonomy" id="1255619"/>
    <lineage>
        <taxon>Bacteria</taxon>
        <taxon>Bacillati</taxon>
        <taxon>Bacillota</taxon>
        <taxon>Bacilli</taxon>
        <taxon>Lactobacillales</taxon>
        <taxon>Enterococcaceae</taxon>
        <taxon>Vagococcus</taxon>
    </lineage>
</organism>
<dbReference type="RefSeq" id="WP_086951028.1">
    <property type="nucleotide sequence ID" value="NZ_FWFD01000008.1"/>
</dbReference>
<reference evidence="3" key="1">
    <citation type="submission" date="2017-02" db="EMBL/GenBank/DDBJ databases">
        <authorList>
            <person name="Dridi B."/>
        </authorList>
    </citation>
    <scope>NUCLEOTIDE SEQUENCE [LARGE SCALE GENOMIC DNA]</scope>
    <source>
        <strain evidence="3">bH819</strain>
    </source>
</reference>
<accession>A0A1X6WM36</accession>
<sequence length="325" mass="37831">MSNDIILYSTEDGQTKVELHLQDSTVWLSQLELAELFDTSKNNISLHVKNIFEDQELDKNSTVKDYLTVQKEGNRDVQRTITLYNLDMILAIGYRVRSVRGAQFRRYASTILKEYLISGFAINDDKVTQELDYFKKLQKRIRDIRTNERIFYKQVLDIFATSIDYDGSSKAAMEFFATVQNKMIYAVTGHTAPELIFNRIDADKENLGLTVQKGDYPTKTELKVSKNYLDEKELTDLNLIVSAYLDTAERQANQKIKMTMNDWKSELDRYLDFQRVDILQDKGKISRDAANKKVDDELKKYKALNKEVKQVDTDYFNALNKLNKK</sequence>
<name>A0A1X6WM36_9ENTE</name>
<gene>
    <name evidence="2" type="ORF">FM121_04800</name>
</gene>
<dbReference type="AlphaFoldDB" id="A0A1X6WM36"/>
<keyword evidence="1" id="KW-0175">Coiled coil</keyword>
<dbReference type="GO" id="GO:0003677">
    <property type="term" value="F:DNA binding"/>
    <property type="evidence" value="ECO:0007669"/>
    <property type="project" value="UniProtKB-KW"/>
</dbReference>
<dbReference type="Proteomes" id="UP000195918">
    <property type="component" value="Unassembled WGS sequence"/>
</dbReference>
<dbReference type="PIRSF" id="PIRSF015268">
    <property type="entry name" value="Virulence_RhuM"/>
    <property type="match status" value="1"/>
</dbReference>
<evidence type="ECO:0000256" key="1">
    <source>
        <dbReference type="SAM" id="Coils"/>
    </source>
</evidence>
<evidence type="ECO:0000313" key="2">
    <source>
        <dbReference type="EMBL" id="SLM85394.1"/>
    </source>
</evidence>
<dbReference type="OrthoDB" id="9802752at2"/>
<dbReference type="InterPro" id="IPR011204">
    <property type="entry name" value="Virulence_RhuM-like"/>
</dbReference>
<dbReference type="PANTHER" id="PTHR35810:SF1">
    <property type="entry name" value="CYTOPLASMIC PROTEIN"/>
    <property type="match status" value="1"/>
</dbReference>
<keyword evidence="3" id="KW-1185">Reference proteome</keyword>
<dbReference type="Pfam" id="PF13310">
    <property type="entry name" value="Virulence_RhuM"/>
    <property type="match status" value="1"/>
</dbReference>
<proteinExistence type="predicted"/>